<keyword evidence="5" id="KW-1133">Transmembrane helix</keyword>
<keyword evidence="7" id="KW-0446">Lipid-binding</keyword>
<evidence type="ECO:0000256" key="3">
    <source>
        <dbReference type="ARBA" id="ARBA00022692"/>
    </source>
</evidence>
<sequence length="797" mass="89706">MFALLLGFLLGALTIIVVEALVFLHVLNRLSMKNRIRQVESNVGCDLDTEQSLSFAYNKQGFVWILESERVPKVCAEDNAPRDQKSKKENFEVFPIKKQAKIKDRSLILTDPNGSQETIQLVGCEIRAVSASNFPSRKWAKRYPIKVESKSSVIYSGSRICYIYFETSWEKESWCKALCLAASADNGRVTWHAKLSREFHDYITSLNAGYLLFMKPAVGFFNEPADRTNKLDGSSSKVRVFLKKLARKSAKSGLENKTSGTSLSGREERKIGDKSHGEKSHAVHYPFLASGLKASLAEKTTTHSLEEDREQSFPLEKTYSGSQSHVSVNSEADSDDKSGIDEGTLCWNLLISRLFFDAKRNVDVKNSIQARVQRTLSNMRTPSYIGEVTCTGLDLGNLPPYIRSMRVLPMDMNEVWTMEIDIEYSGGAILEVETRLEVREPAFQKGIRNSSLESNSVGEATSDLLEGFEYLGNQLNHSEEIVDEIEKGDDGNRKLDDSKNFKSTSWTSRWKSILNSVANQVSQVPLSLEIKVASIRGTLRLHIKPPPSDQLWFGFTSMPEVDFNMESFVGDHKITSSHIALLLGNRLKAAIRETLVLPNCECVCFPWMLAEKDDWVPRKVAPFIWLNQEAVGEHTVREAPANPVGHTRMELEAGDTGRKQNTSSIQDEHDMSKNVLPLQQPAYEASSASASSPSNSIHQSTSSPSLQELRTPLLRNESQESCIQSRSNILDCQSTRSVIENEEHTDIDEDARPRRMGRRERMMGLGKKMGEKLEEKRRHFEEKGRHIVEKMRGHDSG</sequence>
<dbReference type="CDD" id="cd21675">
    <property type="entry name" value="SMP_TEX2"/>
    <property type="match status" value="1"/>
</dbReference>
<feature type="compositionally biased region" description="Polar residues" evidence="9">
    <location>
        <begin position="319"/>
        <end position="331"/>
    </location>
</feature>
<feature type="compositionally biased region" description="Polar residues" evidence="9">
    <location>
        <begin position="697"/>
        <end position="708"/>
    </location>
</feature>
<dbReference type="PANTHER" id="PTHR13466:SF0">
    <property type="entry name" value="SMP-LTD DOMAIN-CONTAINING PROTEIN"/>
    <property type="match status" value="1"/>
</dbReference>
<feature type="region of interest" description="Disordered" evidence="9">
    <location>
        <begin position="299"/>
        <end position="337"/>
    </location>
</feature>
<feature type="compositionally biased region" description="Basic and acidic residues" evidence="9">
    <location>
        <begin position="647"/>
        <end position="658"/>
    </location>
</feature>
<keyword evidence="8" id="KW-0472">Membrane</keyword>
<comment type="caution">
    <text evidence="11">The sequence shown here is derived from an EMBL/GenBank/DDBJ whole genome shotgun (WGS) entry which is preliminary data.</text>
</comment>
<feature type="compositionally biased region" description="Basic and acidic residues" evidence="9">
    <location>
        <begin position="768"/>
        <end position="797"/>
    </location>
</feature>
<keyword evidence="2" id="KW-0813">Transport</keyword>
<dbReference type="PROSITE" id="PS51847">
    <property type="entry name" value="SMP"/>
    <property type="match status" value="1"/>
</dbReference>
<dbReference type="Proteomes" id="UP001141806">
    <property type="component" value="Unassembled WGS sequence"/>
</dbReference>
<evidence type="ECO:0000256" key="1">
    <source>
        <dbReference type="ARBA" id="ARBA00004586"/>
    </source>
</evidence>
<dbReference type="AlphaFoldDB" id="A0A9Q0HCG8"/>
<evidence type="ECO:0000256" key="9">
    <source>
        <dbReference type="SAM" id="MobiDB-lite"/>
    </source>
</evidence>
<evidence type="ECO:0000256" key="7">
    <source>
        <dbReference type="ARBA" id="ARBA00023121"/>
    </source>
</evidence>
<feature type="compositionally biased region" description="Polar residues" evidence="9">
    <location>
        <begin position="255"/>
        <end position="264"/>
    </location>
</feature>
<protein>
    <recommendedName>
        <fullName evidence="10">SMP-LTD domain-containing protein</fullName>
    </recommendedName>
</protein>
<proteinExistence type="predicted"/>
<evidence type="ECO:0000259" key="10">
    <source>
        <dbReference type="PROSITE" id="PS51847"/>
    </source>
</evidence>
<evidence type="ECO:0000256" key="6">
    <source>
        <dbReference type="ARBA" id="ARBA00023055"/>
    </source>
</evidence>
<feature type="compositionally biased region" description="Low complexity" evidence="9">
    <location>
        <begin position="685"/>
        <end position="696"/>
    </location>
</feature>
<evidence type="ECO:0000256" key="8">
    <source>
        <dbReference type="ARBA" id="ARBA00023136"/>
    </source>
</evidence>
<feature type="region of interest" description="Disordered" evidence="9">
    <location>
        <begin position="636"/>
        <end position="708"/>
    </location>
</feature>
<feature type="compositionally biased region" description="Basic and acidic residues" evidence="9">
    <location>
        <begin position="265"/>
        <end position="279"/>
    </location>
</feature>
<dbReference type="GO" id="GO:0005789">
    <property type="term" value="C:endoplasmic reticulum membrane"/>
    <property type="evidence" value="ECO:0007669"/>
    <property type="project" value="UniProtKB-SubCell"/>
</dbReference>
<dbReference type="PANTHER" id="PTHR13466">
    <property type="entry name" value="TEX2 PROTEIN-RELATED"/>
    <property type="match status" value="1"/>
</dbReference>
<dbReference type="GO" id="GO:0008289">
    <property type="term" value="F:lipid binding"/>
    <property type="evidence" value="ECO:0007669"/>
    <property type="project" value="UniProtKB-KW"/>
</dbReference>
<dbReference type="OrthoDB" id="26740at2759"/>
<feature type="region of interest" description="Disordered" evidence="9">
    <location>
        <begin position="252"/>
        <end position="279"/>
    </location>
</feature>
<keyword evidence="3" id="KW-0812">Transmembrane</keyword>
<reference evidence="11" key="1">
    <citation type="journal article" date="2023" name="Plant J.">
        <title>The genome of the king protea, Protea cynaroides.</title>
        <authorList>
            <person name="Chang J."/>
            <person name="Duong T.A."/>
            <person name="Schoeman C."/>
            <person name="Ma X."/>
            <person name="Roodt D."/>
            <person name="Barker N."/>
            <person name="Li Z."/>
            <person name="Van de Peer Y."/>
            <person name="Mizrachi E."/>
        </authorList>
    </citation>
    <scope>NUCLEOTIDE SEQUENCE</scope>
    <source>
        <tissue evidence="11">Young leaves</tissue>
    </source>
</reference>
<dbReference type="InterPro" id="IPR057080">
    <property type="entry name" value="PH_SMPa"/>
</dbReference>
<gene>
    <name evidence="11" type="ORF">NE237_022035</name>
</gene>
<evidence type="ECO:0000256" key="5">
    <source>
        <dbReference type="ARBA" id="ARBA00022989"/>
    </source>
</evidence>
<evidence type="ECO:0000256" key="4">
    <source>
        <dbReference type="ARBA" id="ARBA00022824"/>
    </source>
</evidence>
<accession>A0A9Q0HCG8</accession>
<keyword evidence="6" id="KW-0445">Lipid transport</keyword>
<name>A0A9Q0HCG8_9MAGN</name>
<feature type="domain" description="SMP-LTD" evidence="10">
    <location>
        <begin position="341"/>
        <end position="606"/>
    </location>
</feature>
<evidence type="ECO:0000313" key="12">
    <source>
        <dbReference type="Proteomes" id="UP001141806"/>
    </source>
</evidence>
<dbReference type="Pfam" id="PF23065">
    <property type="entry name" value="PH_SMPa"/>
    <property type="match status" value="1"/>
</dbReference>
<evidence type="ECO:0000313" key="11">
    <source>
        <dbReference type="EMBL" id="KAJ4962125.1"/>
    </source>
</evidence>
<dbReference type="EMBL" id="JAMYWD010000009">
    <property type="protein sequence ID" value="KAJ4962125.1"/>
    <property type="molecule type" value="Genomic_DNA"/>
</dbReference>
<evidence type="ECO:0000256" key="2">
    <source>
        <dbReference type="ARBA" id="ARBA00022448"/>
    </source>
</evidence>
<comment type="subcellular location">
    <subcellularLocation>
        <location evidence="1">Endoplasmic reticulum membrane</location>
    </subcellularLocation>
</comment>
<keyword evidence="12" id="KW-1185">Reference proteome</keyword>
<keyword evidence="4" id="KW-0256">Endoplasmic reticulum</keyword>
<dbReference type="InterPro" id="IPR031468">
    <property type="entry name" value="SMP_LBD"/>
</dbReference>
<dbReference type="GO" id="GO:0006869">
    <property type="term" value="P:lipid transport"/>
    <property type="evidence" value="ECO:0007669"/>
    <property type="project" value="UniProtKB-KW"/>
</dbReference>
<feature type="region of interest" description="Disordered" evidence="9">
    <location>
        <begin position="741"/>
        <end position="797"/>
    </location>
</feature>
<organism evidence="11 12">
    <name type="scientific">Protea cynaroides</name>
    <dbReference type="NCBI Taxonomy" id="273540"/>
    <lineage>
        <taxon>Eukaryota</taxon>
        <taxon>Viridiplantae</taxon>
        <taxon>Streptophyta</taxon>
        <taxon>Embryophyta</taxon>
        <taxon>Tracheophyta</taxon>
        <taxon>Spermatophyta</taxon>
        <taxon>Magnoliopsida</taxon>
        <taxon>Proteales</taxon>
        <taxon>Proteaceae</taxon>
        <taxon>Protea</taxon>
    </lineage>
</organism>